<organism evidence="1 2">
    <name type="scientific">Pistacia atlantica</name>
    <dbReference type="NCBI Taxonomy" id="434234"/>
    <lineage>
        <taxon>Eukaryota</taxon>
        <taxon>Viridiplantae</taxon>
        <taxon>Streptophyta</taxon>
        <taxon>Embryophyta</taxon>
        <taxon>Tracheophyta</taxon>
        <taxon>Spermatophyta</taxon>
        <taxon>Magnoliopsida</taxon>
        <taxon>eudicotyledons</taxon>
        <taxon>Gunneridae</taxon>
        <taxon>Pentapetalae</taxon>
        <taxon>rosids</taxon>
        <taxon>malvids</taxon>
        <taxon>Sapindales</taxon>
        <taxon>Anacardiaceae</taxon>
        <taxon>Pistacia</taxon>
    </lineage>
</organism>
<reference evidence="2" key="1">
    <citation type="journal article" date="2023" name="G3 (Bethesda)">
        <title>Genome assembly and association tests identify interacting loci associated with vigor, precocity, and sex in interspecific pistachio rootstocks.</title>
        <authorList>
            <person name="Palmer W."/>
            <person name="Jacygrad E."/>
            <person name="Sagayaradj S."/>
            <person name="Cavanaugh K."/>
            <person name="Han R."/>
            <person name="Bertier L."/>
            <person name="Beede B."/>
            <person name="Kafkas S."/>
            <person name="Golino D."/>
            <person name="Preece J."/>
            <person name="Michelmore R."/>
        </authorList>
    </citation>
    <scope>NUCLEOTIDE SEQUENCE [LARGE SCALE GENOMIC DNA]</scope>
</reference>
<keyword evidence="2" id="KW-1185">Reference proteome</keyword>
<evidence type="ECO:0000313" key="2">
    <source>
        <dbReference type="Proteomes" id="UP001164250"/>
    </source>
</evidence>
<dbReference type="Proteomes" id="UP001164250">
    <property type="component" value="Chromosome 9"/>
</dbReference>
<gene>
    <name evidence="1" type="ORF">Patl1_32552</name>
</gene>
<protein>
    <submittedName>
        <fullName evidence="1">Uncharacterized protein</fullName>
    </submittedName>
</protein>
<evidence type="ECO:0000313" key="1">
    <source>
        <dbReference type="EMBL" id="KAJ0087657.1"/>
    </source>
</evidence>
<proteinExistence type="predicted"/>
<name>A0ACC1ALW0_9ROSI</name>
<sequence length="94" mass="9986">MASPNEQADGGKFPAADIHGELNPAQNMDVNVDPVSSQITNSLQIKKNAEAAEKKNQNAKRDAMQKLKSTIIISAVIVAVAGAAFAVTKKLREK</sequence>
<accession>A0ACC1ALW0</accession>
<dbReference type="EMBL" id="CM047905">
    <property type="protein sequence ID" value="KAJ0087657.1"/>
    <property type="molecule type" value="Genomic_DNA"/>
</dbReference>
<comment type="caution">
    <text evidence="1">The sequence shown here is derived from an EMBL/GenBank/DDBJ whole genome shotgun (WGS) entry which is preliminary data.</text>
</comment>